<evidence type="ECO:0000313" key="3">
    <source>
        <dbReference type="Proteomes" id="UP000653797"/>
    </source>
</evidence>
<dbReference type="Gene3D" id="3.40.50.1110">
    <property type="entry name" value="SGNH hydrolase"/>
    <property type="match status" value="1"/>
</dbReference>
<comment type="caution">
    <text evidence="2">The sequence shown here is derived from an EMBL/GenBank/DDBJ whole genome shotgun (WGS) entry which is preliminary data.</text>
</comment>
<keyword evidence="2" id="KW-0378">Hydrolase</keyword>
<dbReference type="InterPro" id="IPR036514">
    <property type="entry name" value="SGNH_hydro_sf"/>
</dbReference>
<dbReference type="EMBL" id="JACXAA010000004">
    <property type="protein sequence ID" value="MBD2753692.1"/>
    <property type="molecule type" value="Genomic_DNA"/>
</dbReference>
<name>A0A927B1S9_9BACT</name>
<organism evidence="2 3">
    <name type="scientific">Spirosoma validum</name>
    <dbReference type="NCBI Taxonomy" id="2771355"/>
    <lineage>
        <taxon>Bacteria</taxon>
        <taxon>Pseudomonadati</taxon>
        <taxon>Bacteroidota</taxon>
        <taxon>Cytophagia</taxon>
        <taxon>Cytophagales</taxon>
        <taxon>Cytophagaceae</taxon>
        <taxon>Spirosoma</taxon>
    </lineage>
</organism>
<dbReference type="Proteomes" id="UP000653797">
    <property type="component" value="Unassembled WGS sequence"/>
</dbReference>
<sequence length="468" mass="52561">MRHDFSQANTSVRGKVIRFWALLTCVLFVSLAFCYVYDQVWGNADRLISGVAYQNVFSTLFWLDILSLGFGIGFTSRKNSVQNGSLALLSGMVCLLVLEGVGYLILIVKHIQTPPITFRRFYIPSGVASIRPFPAGDLDPVAGRLHVPNGYDTFVTCQDDTIHWSYNAAGAHDRQRQLINPDLTKKRIAIVGDSFLEGYMVNTSDRCSSILERKTGLEHLNFAVNGSNPVHYYLMYKRVAKAYAADVLIIGFLPANDFEILDERIAYRRVEHPQYNPYWQGVYPNYTLHYSLANVSQSIFHGNTTQASLLNVVDSVYATLSLGDKFKADVLAHSSLFRLADALTVKRYRNGQFTKYEQFSEEEWHYVSYSLTKLIAEAKGKKVLIVSIPTLADLTALKKGTPNRIDPLLANFCQEKGVNFIPLAPSFLAYKGNLGNLYIECDGHWSAKGESFAADALLRHPIYCSLIR</sequence>
<keyword evidence="1" id="KW-0812">Transmembrane</keyword>
<dbReference type="GO" id="GO:0016788">
    <property type="term" value="F:hydrolase activity, acting on ester bonds"/>
    <property type="evidence" value="ECO:0007669"/>
    <property type="project" value="UniProtKB-ARBA"/>
</dbReference>
<keyword evidence="1" id="KW-0472">Membrane</keyword>
<accession>A0A927B1S9</accession>
<evidence type="ECO:0000256" key="1">
    <source>
        <dbReference type="SAM" id="Phobius"/>
    </source>
</evidence>
<protein>
    <submittedName>
        <fullName evidence="2">SGNH/GDSL hydrolase family protein</fullName>
    </submittedName>
</protein>
<gene>
    <name evidence="2" type="ORF">IC230_12380</name>
</gene>
<feature type="transmembrane region" description="Helical" evidence="1">
    <location>
        <begin position="86"/>
        <end position="108"/>
    </location>
</feature>
<proteinExistence type="predicted"/>
<dbReference type="SUPFAM" id="SSF52266">
    <property type="entry name" value="SGNH hydrolase"/>
    <property type="match status" value="1"/>
</dbReference>
<keyword evidence="1" id="KW-1133">Transmembrane helix</keyword>
<feature type="transmembrane region" description="Helical" evidence="1">
    <location>
        <begin position="52"/>
        <end position="74"/>
    </location>
</feature>
<evidence type="ECO:0000313" key="2">
    <source>
        <dbReference type="EMBL" id="MBD2753692.1"/>
    </source>
</evidence>
<keyword evidence="3" id="KW-1185">Reference proteome</keyword>
<dbReference type="AlphaFoldDB" id="A0A927B1S9"/>
<feature type="transmembrane region" description="Helical" evidence="1">
    <location>
        <begin position="20"/>
        <end position="40"/>
    </location>
</feature>
<dbReference type="RefSeq" id="WP_191039340.1">
    <property type="nucleotide sequence ID" value="NZ_JACXAA010000004.1"/>
</dbReference>
<reference evidence="2" key="1">
    <citation type="submission" date="2020-09" db="EMBL/GenBank/DDBJ databases">
        <authorList>
            <person name="Kim M.K."/>
        </authorList>
    </citation>
    <scope>NUCLEOTIDE SEQUENCE</scope>
    <source>
        <strain evidence="2">BT704</strain>
    </source>
</reference>